<accession>A0A5D3YH22</accession>
<proteinExistence type="predicted"/>
<evidence type="ECO:0000313" key="1">
    <source>
        <dbReference type="EMBL" id="TYP92394.1"/>
    </source>
</evidence>
<comment type="caution">
    <text evidence="1">The sequence shown here is derived from an EMBL/GenBank/DDBJ whole genome shotgun (WGS) entry which is preliminary data.</text>
</comment>
<dbReference type="Pfam" id="PF11149">
    <property type="entry name" value="DUF2924"/>
    <property type="match status" value="1"/>
</dbReference>
<dbReference type="InterPro" id="IPR021322">
    <property type="entry name" value="DUF2924"/>
</dbReference>
<sequence length="202" mass="23225">MQDISGTLEWAQRASLNLTLLARGAFIQTRQRDKNGAKMNSRNTPYAFPPSVLSQITQLPELPMTEIKALWKRLFGTEIPNHNRQFLERRIAHKLQLIEFRKTDRNLLESNERRIKALIETGKLRNCEKDCRPLAGSVLIRIYQDVEHRVMVEADGQYEYEGSRYASLSAIAREITGTRWSGPLFFGLKAPVKTKVKKGAKR</sequence>
<dbReference type="Proteomes" id="UP000324176">
    <property type="component" value="Unassembled WGS sequence"/>
</dbReference>
<evidence type="ECO:0008006" key="3">
    <source>
        <dbReference type="Google" id="ProtNLM"/>
    </source>
</evidence>
<reference evidence="1 2" key="1">
    <citation type="submission" date="2019-07" db="EMBL/GenBank/DDBJ databases">
        <title>Active sludge and wastewater microbial communities from Klosterneuburg, Austria.</title>
        <authorList>
            <person name="Wagner M."/>
        </authorList>
    </citation>
    <scope>NUCLEOTIDE SEQUENCE [LARGE SCALE GENOMIC DNA]</scope>
    <source>
        <strain evidence="1 2">Nm2</strain>
    </source>
</reference>
<dbReference type="EMBL" id="VNHT01000006">
    <property type="protein sequence ID" value="TYP92394.1"/>
    <property type="molecule type" value="Genomic_DNA"/>
</dbReference>
<organism evidence="1 2">
    <name type="scientific">Nitrosomonas communis</name>
    <dbReference type="NCBI Taxonomy" id="44574"/>
    <lineage>
        <taxon>Bacteria</taxon>
        <taxon>Pseudomonadati</taxon>
        <taxon>Pseudomonadota</taxon>
        <taxon>Betaproteobacteria</taxon>
        <taxon>Nitrosomonadales</taxon>
        <taxon>Nitrosomonadaceae</taxon>
        <taxon>Nitrosomonas</taxon>
    </lineage>
</organism>
<dbReference type="AlphaFoldDB" id="A0A5D3YH22"/>
<gene>
    <name evidence="1" type="ORF">BCL69_100680</name>
</gene>
<name>A0A5D3YH22_9PROT</name>
<protein>
    <recommendedName>
        <fullName evidence="3">Bacteriophage related protein</fullName>
    </recommendedName>
</protein>
<dbReference type="RefSeq" id="WP_235264519.1">
    <property type="nucleotide sequence ID" value="NZ_CP011451.1"/>
</dbReference>
<evidence type="ECO:0000313" key="2">
    <source>
        <dbReference type="Proteomes" id="UP000324176"/>
    </source>
</evidence>